<dbReference type="InterPro" id="IPR054321">
    <property type="entry name" value="PspC-rel_TM"/>
</dbReference>
<dbReference type="RefSeq" id="WP_136410775.1">
    <property type="nucleotide sequence ID" value="NZ_CP039393.1"/>
</dbReference>
<dbReference type="PANTHER" id="PTHR33885:SF3">
    <property type="entry name" value="PHAGE SHOCK PROTEIN C"/>
    <property type="match status" value="1"/>
</dbReference>
<evidence type="ECO:0000256" key="6">
    <source>
        <dbReference type="SAM" id="Phobius"/>
    </source>
</evidence>
<evidence type="ECO:0000256" key="3">
    <source>
        <dbReference type="ARBA" id="ARBA00022692"/>
    </source>
</evidence>
<evidence type="ECO:0000256" key="5">
    <source>
        <dbReference type="ARBA" id="ARBA00023136"/>
    </source>
</evidence>
<accession>A0A4P7VL41</accession>
<dbReference type="AlphaFoldDB" id="A0A4P7VL41"/>
<feature type="transmembrane region" description="Helical" evidence="6">
    <location>
        <begin position="271"/>
        <end position="298"/>
    </location>
</feature>
<evidence type="ECO:0000256" key="2">
    <source>
        <dbReference type="ARBA" id="ARBA00022475"/>
    </source>
</evidence>
<organism evidence="9 10">
    <name type="scientific">Muribaculum gordoncarteri</name>
    <dbReference type="NCBI Taxonomy" id="2530390"/>
    <lineage>
        <taxon>Bacteria</taxon>
        <taxon>Pseudomonadati</taxon>
        <taxon>Bacteroidota</taxon>
        <taxon>Bacteroidia</taxon>
        <taxon>Bacteroidales</taxon>
        <taxon>Muribaculaceae</taxon>
        <taxon>Muribaculum</taxon>
    </lineage>
</organism>
<keyword evidence="10" id="KW-1185">Reference proteome</keyword>
<dbReference type="InterPro" id="IPR007168">
    <property type="entry name" value="Phageshock_PspC_N"/>
</dbReference>
<dbReference type="GO" id="GO:0005886">
    <property type="term" value="C:plasma membrane"/>
    <property type="evidence" value="ECO:0007669"/>
    <property type="project" value="UniProtKB-SubCell"/>
</dbReference>
<feature type="transmembrane region" description="Helical" evidence="6">
    <location>
        <begin position="224"/>
        <end position="249"/>
    </location>
</feature>
<name>A0A4P7VL41_9BACT</name>
<protein>
    <submittedName>
        <fullName evidence="9">PspC domain-containing protein</fullName>
    </submittedName>
</protein>
<feature type="transmembrane region" description="Helical" evidence="6">
    <location>
        <begin position="133"/>
        <end position="161"/>
    </location>
</feature>
<dbReference type="Proteomes" id="UP000297031">
    <property type="component" value="Chromosome"/>
</dbReference>
<feature type="domain" description="Phage shock protein PspC N-terminal" evidence="7">
    <location>
        <begin position="106"/>
        <end position="164"/>
    </location>
</feature>
<evidence type="ECO:0000256" key="4">
    <source>
        <dbReference type="ARBA" id="ARBA00022989"/>
    </source>
</evidence>
<evidence type="ECO:0000313" key="10">
    <source>
        <dbReference type="Proteomes" id="UP000297031"/>
    </source>
</evidence>
<evidence type="ECO:0000259" key="7">
    <source>
        <dbReference type="Pfam" id="PF04024"/>
    </source>
</evidence>
<dbReference type="Pfam" id="PF04024">
    <property type="entry name" value="PspC"/>
    <property type="match status" value="1"/>
</dbReference>
<proteinExistence type="predicted"/>
<feature type="transmembrane region" description="Helical" evidence="6">
    <location>
        <begin position="310"/>
        <end position="334"/>
    </location>
</feature>
<comment type="subcellular location">
    <subcellularLocation>
        <location evidence="1">Cell membrane</location>
        <topology evidence="1">Single-pass membrane protein</topology>
    </subcellularLocation>
</comment>
<dbReference type="KEGG" id="mgod:E7746_10705"/>
<feature type="domain" description="PspC-related transmembrane region" evidence="8">
    <location>
        <begin position="201"/>
        <end position="326"/>
    </location>
</feature>
<evidence type="ECO:0000313" key="9">
    <source>
        <dbReference type="EMBL" id="QCD36313.1"/>
    </source>
</evidence>
<keyword evidence="4 6" id="KW-1133">Transmembrane helix</keyword>
<dbReference type="EMBL" id="CP039393">
    <property type="protein sequence ID" value="QCD36313.1"/>
    <property type="molecule type" value="Genomic_DNA"/>
</dbReference>
<gene>
    <name evidence="9" type="ORF">E7746_10705</name>
</gene>
<reference evidence="9 10" key="1">
    <citation type="submission" date="2019-02" db="EMBL/GenBank/DDBJ databases">
        <title>Isolation and identification of novel species under the genus Muribaculum.</title>
        <authorList>
            <person name="Miyake S."/>
            <person name="Ding Y."/>
            <person name="Low A."/>
            <person name="Soh M."/>
            <person name="Seedorf H."/>
        </authorList>
    </citation>
    <scope>NUCLEOTIDE SEQUENCE [LARGE SCALE GENOMIC DNA]</scope>
    <source>
        <strain evidence="9 10">TLL-A4</strain>
    </source>
</reference>
<keyword evidence="3 6" id="KW-0812">Transmembrane</keyword>
<evidence type="ECO:0000256" key="1">
    <source>
        <dbReference type="ARBA" id="ARBA00004162"/>
    </source>
</evidence>
<sequence length="343" mass="38067">MERTITINMGQRTFVINEDAYYMLKDYLTTLRQVFAGNNSSDEIISDIESSISDIFAEKYGTEPGTVITIDDVREVINRVGRPEDFSSCDNDEGDECHQASSAKCRKLFRDPCNKVLGGVCSGLGVYLNVDPMWIRILFVCLTLFTNIITVVLYVVLCIIIPEAKTPADRMAMEGQAPTLDNIAQTVTRQYDKARDYINSNDVKSKFNNACHGTKSVFNTIFKVLFILIAIASIVLFGYIIVGFSSIFLDPILGLFSMSINSFGVCTFPNLPFICIGAILFIGIPLLALIMLIYNIIFASSKPISKAGRIILLSLWIIGIVLIIASFVLNHFAILPTFSFSFS</sequence>
<evidence type="ECO:0000259" key="8">
    <source>
        <dbReference type="Pfam" id="PF22571"/>
    </source>
</evidence>
<keyword evidence="5 6" id="KW-0472">Membrane</keyword>
<dbReference type="InterPro" id="IPR052027">
    <property type="entry name" value="PspC"/>
</dbReference>
<dbReference type="PANTHER" id="PTHR33885">
    <property type="entry name" value="PHAGE SHOCK PROTEIN C"/>
    <property type="match status" value="1"/>
</dbReference>
<keyword evidence="2" id="KW-1003">Cell membrane</keyword>
<dbReference type="OrthoDB" id="5772680at2"/>
<dbReference type="Pfam" id="PF22571">
    <property type="entry name" value="LiaI-LiaF-TM_PspC"/>
    <property type="match status" value="1"/>
</dbReference>